<dbReference type="EMBL" id="VSRR010055515">
    <property type="protein sequence ID" value="MPC80953.1"/>
    <property type="molecule type" value="Genomic_DNA"/>
</dbReference>
<dbReference type="AlphaFoldDB" id="A0A5B7IF92"/>
<comment type="caution">
    <text evidence="2">The sequence shown here is derived from an EMBL/GenBank/DDBJ whole genome shotgun (WGS) entry which is preliminary data.</text>
</comment>
<proteinExistence type="predicted"/>
<keyword evidence="3" id="KW-1185">Reference proteome</keyword>
<sequence length="77" mass="8758">MTKYGERVGGLGHTPRRGGKRDLLRVEEDDARKGIDKRRKIGELVWIGQGEGRLRRNGRDGVSEGTPRVARERLTLY</sequence>
<evidence type="ECO:0000313" key="2">
    <source>
        <dbReference type="EMBL" id="MPC80953.1"/>
    </source>
</evidence>
<dbReference type="Proteomes" id="UP000324222">
    <property type="component" value="Unassembled WGS sequence"/>
</dbReference>
<feature type="region of interest" description="Disordered" evidence="1">
    <location>
        <begin position="55"/>
        <end position="77"/>
    </location>
</feature>
<feature type="region of interest" description="Disordered" evidence="1">
    <location>
        <begin position="1"/>
        <end position="23"/>
    </location>
</feature>
<gene>
    <name evidence="2" type="ORF">E2C01_075551</name>
</gene>
<reference evidence="2 3" key="1">
    <citation type="submission" date="2019-05" db="EMBL/GenBank/DDBJ databases">
        <title>Another draft genome of Portunus trituberculatus and its Hox gene families provides insights of decapod evolution.</title>
        <authorList>
            <person name="Jeong J.-H."/>
            <person name="Song I."/>
            <person name="Kim S."/>
            <person name="Choi T."/>
            <person name="Kim D."/>
            <person name="Ryu S."/>
            <person name="Kim W."/>
        </authorList>
    </citation>
    <scope>NUCLEOTIDE SEQUENCE [LARGE SCALE GENOMIC DNA]</scope>
    <source>
        <tissue evidence="2">Muscle</tissue>
    </source>
</reference>
<organism evidence="2 3">
    <name type="scientific">Portunus trituberculatus</name>
    <name type="common">Swimming crab</name>
    <name type="synonym">Neptunus trituberculatus</name>
    <dbReference type="NCBI Taxonomy" id="210409"/>
    <lineage>
        <taxon>Eukaryota</taxon>
        <taxon>Metazoa</taxon>
        <taxon>Ecdysozoa</taxon>
        <taxon>Arthropoda</taxon>
        <taxon>Crustacea</taxon>
        <taxon>Multicrustacea</taxon>
        <taxon>Malacostraca</taxon>
        <taxon>Eumalacostraca</taxon>
        <taxon>Eucarida</taxon>
        <taxon>Decapoda</taxon>
        <taxon>Pleocyemata</taxon>
        <taxon>Brachyura</taxon>
        <taxon>Eubrachyura</taxon>
        <taxon>Portunoidea</taxon>
        <taxon>Portunidae</taxon>
        <taxon>Portuninae</taxon>
        <taxon>Portunus</taxon>
    </lineage>
</organism>
<evidence type="ECO:0000313" key="3">
    <source>
        <dbReference type="Proteomes" id="UP000324222"/>
    </source>
</evidence>
<name>A0A5B7IF92_PORTR</name>
<protein>
    <submittedName>
        <fullName evidence="2">Uncharacterized protein</fullName>
    </submittedName>
</protein>
<evidence type="ECO:0000256" key="1">
    <source>
        <dbReference type="SAM" id="MobiDB-lite"/>
    </source>
</evidence>
<accession>A0A5B7IF92</accession>